<protein>
    <submittedName>
        <fullName evidence="2">DUF1853 family protein</fullName>
    </submittedName>
</protein>
<proteinExistence type="predicted"/>
<evidence type="ECO:0000313" key="1">
    <source>
        <dbReference type="EMBL" id="TWR86226.1"/>
    </source>
</evidence>
<dbReference type="EMBL" id="VFIP01000037">
    <property type="protein sequence ID" value="TWR87030.1"/>
    <property type="molecule type" value="Genomic_DNA"/>
</dbReference>
<dbReference type="Proteomes" id="UP000317901">
    <property type="component" value="Unassembled WGS sequence"/>
</dbReference>
<dbReference type="EMBL" id="VFIO01000012">
    <property type="protein sequence ID" value="TWR86226.1"/>
    <property type="molecule type" value="Genomic_DNA"/>
</dbReference>
<evidence type="ECO:0000313" key="4">
    <source>
        <dbReference type="Proteomes" id="UP000318428"/>
    </source>
</evidence>
<accession>A0A5C5PV03</accession>
<gene>
    <name evidence="2" type="ORF">FJD37_17235</name>
    <name evidence="1" type="ORF">FJD38_21515</name>
</gene>
<dbReference type="InterPro" id="IPR015003">
    <property type="entry name" value="DUF1853"/>
</dbReference>
<dbReference type="Proteomes" id="UP000318428">
    <property type="component" value="Unassembled WGS sequence"/>
</dbReference>
<sequence>MILFPDLLTLPHQLRHPEVRDLAWVILAPPMLEHTPWPQRHPLTGSDWVQAPQQLECWLRELDQHSEPLQQWLALATTRRLGRYYERLWHFALQHAPGVELIAANLPIRVGGHTLGELDFLLRDRDGVHHLEMAIKLYLGPQQGDGRDPAQWLGPGSNDRLERKLKHFTQHQLPMSSRPESREILAGLDIQAFSAHMWLGGYLLYPWPGHSQPPAGVHPQHLRGRWLHQSDWPAFTRQSAAGCWQPLPRHAWLAPARYGAEGVWSEQQLAVWLAELHPQAPAQLLVRLIQNGYGDWEEAERLFLVSDLWPNVPGTPEN</sequence>
<dbReference type="OrthoDB" id="378654at2"/>
<dbReference type="Pfam" id="PF08907">
    <property type="entry name" value="DUF1853"/>
    <property type="match status" value="1"/>
</dbReference>
<dbReference type="AlphaFoldDB" id="A0A5C5PV03"/>
<reference evidence="3 4" key="1">
    <citation type="submission" date="2019-06" db="EMBL/GenBank/DDBJ databases">
        <title>Pseudomonas bimorpha sp. nov. isolated from bovine raw milk and skim milk concentrate.</title>
        <authorList>
            <person name="Hofmann K."/>
            <person name="Huptas C."/>
            <person name="Doll E."/>
            <person name="Scherer S."/>
            <person name="Wenning M."/>
        </authorList>
    </citation>
    <scope>NUCLEOTIDE SEQUENCE [LARGE SCALE GENOMIC DNA]</scope>
    <source>
        <strain evidence="1 4">DSM 108989</strain>
        <strain evidence="2 3">DSM 108990</strain>
    </source>
</reference>
<name>A0A5C5PV03_9PSED</name>
<organism evidence="2 3">
    <name type="scientific">Pseudomonas saxonica</name>
    <dbReference type="NCBI Taxonomy" id="2600598"/>
    <lineage>
        <taxon>Bacteria</taxon>
        <taxon>Pseudomonadati</taxon>
        <taxon>Pseudomonadota</taxon>
        <taxon>Gammaproteobacteria</taxon>
        <taxon>Pseudomonadales</taxon>
        <taxon>Pseudomonadaceae</taxon>
        <taxon>Pseudomonas</taxon>
    </lineage>
</organism>
<keyword evidence="4" id="KW-1185">Reference proteome</keyword>
<comment type="caution">
    <text evidence="2">The sequence shown here is derived from an EMBL/GenBank/DDBJ whole genome shotgun (WGS) entry which is preliminary data.</text>
</comment>
<evidence type="ECO:0000313" key="3">
    <source>
        <dbReference type="Proteomes" id="UP000317901"/>
    </source>
</evidence>
<dbReference type="RefSeq" id="WP_146387412.1">
    <property type="nucleotide sequence ID" value="NZ_CP142033.1"/>
</dbReference>
<evidence type="ECO:0000313" key="2">
    <source>
        <dbReference type="EMBL" id="TWR87030.1"/>
    </source>
</evidence>